<name>B9SIF8_RICCO</name>
<evidence type="ECO:0000313" key="2">
    <source>
        <dbReference type="Proteomes" id="UP000008311"/>
    </source>
</evidence>
<keyword evidence="2" id="KW-1185">Reference proteome</keyword>
<proteinExistence type="predicted"/>
<sequence>MQAVEKYELGDLVRSKSEKLDAIGMKGLSVVMGNGKWRKMECAAETDSYCVWKEPC</sequence>
<dbReference type="AlphaFoldDB" id="B9SIF8"/>
<organism evidence="1 2">
    <name type="scientific">Ricinus communis</name>
    <name type="common">Castor bean</name>
    <dbReference type="NCBI Taxonomy" id="3988"/>
    <lineage>
        <taxon>Eukaryota</taxon>
        <taxon>Viridiplantae</taxon>
        <taxon>Streptophyta</taxon>
        <taxon>Embryophyta</taxon>
        <taxon>Tracheophyta</taxon>
        <taxon>Spermatophyta</taxon>
        <taxon>Magnoliopsida</taxon>
        <taxon>eudicotyledons</taxon>
        <taxon>Gunneridae</taxon>
        <taxon>Pentapetalae</taxon>
        <taxon>rosids</taxon>
        <taxon>fabids</taxon>
        <taxon>Malpighiales</taxon>
        <taxon>Euphorbiaceae</taxon>
        <taxon>Acalyphoideae</taxon>
        <taxon>Acalypheae</taxon>
        <taxon>Ricinus</taxon>
    </lineage>
</organism>
<dbReference type="InParanoid" id="B9SIF8"/>
<accession>B9SIF8</accession>
<dbReference type="Proteomes" id="UP000008311">
    <property type="component" value="Unassembled WGS sequence"/>
</dbReference>
<evidence type="ECO:0000313" key="1">
    <source>
        <dbReference type="EMBL" id="EEF36613.1"/>
    </source>
</evidence>
<dbReference type="EMBL" id="EQ973972">
    <property type="protein sequence ID" value="EEF36613.1"/>
    <property type="molecule type" value="Genomic_DNA"/>
</dbReference>
<reference evidence="2" key="1">
    <citation type="journal article" date="2010" name="Nat. Biotechnol.">
        <title>Draft genome sequence of the oilseed species Ricinus communis.</title>
        <authorList>
            <person name="Chan A.P."/>
            <person name="Crabtree J."/>
            <person name="Zhao Q."/>
            <person name="Lorenzi H."/>
            <person name="Orvis J."/>
            <person name="Puiu D."/>
            <person name="Melake-Berhan A."/>
            <person name="Jones K.M."/>
            <person name="Redman J."/>
            <person name="Chen G."/>
            <person name="Cahoon E.B."/>
            <person name="Gedil M."/>
            <person name="Stanke M."/>
            <person name="Haas B.J."/>
            <person name="Wortman J.R."/>
            <person name="Fraser-Liggett C.M."/>
            <person name="Ravel J."/>
            <person name="Rabinowicz P.D."/>
        </authorList>
    </citation>
    <scope>NUCLEOTIDE SEQUENCE [LARGE SCALE GENOMIC DNA]</scope>
    <source>
        <strain evidence="2">cv. Hale</strain>
    </source>
</reference>
<gene>
    <name evidence="1" type="ORF">RCOM_1255940</name>
</gene>
<protein>
    <submittedName>
        <fullName evidence="1">Uncharacterized protein</fullName>
    </submittedName>
</protein>